<evidence type="ECO:0000256" key="3">
    <source>
        <dbReference type="ARBA" id="ARBA00022475"/>
    </source>
</evidence>
<dbReference type="Gene3D" id="1.20.5.3310">
    <property type="match status" value="1"/>
</dbReference>
<comment type="subunit">
    <text evidence="9">The Tat system comprises two distinct complexes: a TatABC complex, containing multiple copies of TatA, TatB and TatC subunits, and a separate TatA complex, containing only TatA subunits. Substrates initially bind to the TatABC complex, which probably triggers association of the separate TatA complex to form the active translocon.</text>
</comment>
<keyword evidence="7 9" id="KW-0811">Translocation</keyword>
<dbReference type="GO" id="GO:0043953">
    <property type="term" value="P:protein transport by the Tat complex"/>
    <property type="evidence" value="ECO:0007669"/>
    <property type="project" value="UniProtKB-UniRule"/>
</dbReference>
<dbReference type="OrthoDB" id="7066617at2"/>
<dbReference type="EMBL" id="LNXV01000003">
    <property type="protein sequence ID" value="KTC86912.1"/>
    <property type="molecule type" value="Genomic_DNA"/>
</dbReference>
<evidence type="ECO:0000256" key="9">
    <source>
        <dbReference type="HAMAP-Rule" id="MF_00236"/>
    </source>
</evidence>
<dbReference type="STRING" id="29422.Lbru_0141"/>
<dbReference type="InterPro" id="IPR006312">
    <property type="entry name" value="TatA/E"/>
</dbReference>
<dbReference type="GO" id="GO:0008320">
    <property type="term" value="F:protein transmembrane transporter activity"/>
    <property type="evidence" value="ECO:0007669"/>
    <property type="project" value="UniProtKB-UniRule"/>
</dbReference>
<comment type="function">
    <text evidence="9">Part of the twin-arginine translocation (Tat) system that transports large folded proteins containing a characteristic twin-arginine motif in their signal peptide across membranes. TatA could form the protein-conducting channel of the Tat system.</text>
</comment>
<dbReference type="AlphaFoldDB" id="A0A0W0SU95"/>
<dbReference type="Pfam" id="PF02416">
    <property type="entry name" value="TatA_B_E"/>
    <property type="match status" value="1"/>
</dbReference>
<evidence type="ECO:0000256" key="1">
    <source>
        <dbReference type="ARBA" id="ARBA00004162"/>
    </source>
</evidence>
<evidence type="ECO:0000256" key="5">
    <source>
        <dbReference type="ARBA" id="ARBA00022927"/>
    </source>
</evidence>
<accession>A0A0W0SU95</accession>
<dbReference type="Proteomes" id="UP000054742">
    <property type="component" value="Unassembled WGS sequence"/>
</dbReference>
<comment type="caution">
    <text evidence="10">The sequence shown here is derived from an EMBL/GenBank/DDBJ whole genome shotgun (WGS) entry which is preliminary data.</text>
</comment>
<organism evidence="10 11">
    <name type="scientific">Legionella brunensis</name>
    <dbReference type="NCBI Taxonomy" id="29422"/>
    <lineage>
        <taxon>Bacteria</taxon>
        <taxon>Pseudomonadati</taxon>
        <taxon>Pseudomonadota</taxon>
        <taxon>Gammaproteobacteria</taxon>
        <taxon>Legionellales</taxon>
        <taxon>Legionellaceae</taxon>
        <taxon>Legionella</taxon>
    </lineage>
</organism>
<evidence type="ECO:0000313" key="10">
    <source>
        <dbReference type="EMBL" id="KTC86912.1"/>
    </source>
</evidence>
<gene>
    <name evidence="9 10" type="primary">tatA</name>
    <name evidence="10" type="ORF">Lbru_0141</name>
</gene>
<comment type="subcellular location">
    <subcellularLocation>
        <location evidence="1 9">Cell membrane</location>
        <topology evidence="1 9">Single-pass membrane protein</topology>
    </subcellularLocation>
</comment>
<keyword evidence="11" id="KW-1185">Reference proteome</keyword>
<evidence type="ECO:0000256" key="2">
    <source>
        <dbReference type="ARBA" id="ARBA00022448"/>
    </source>
</evidence>
<feature type="transmembrane region" description="Helical" evidence="9">
    <location>
        <begin position="6"/>
        <end position="24"/>
    </location>
</feature>
<evidence type="ECO:0000256" key="4">
    <source>
        <dbReference type="ARBA" id="ARBA00022692"/>
    </source>
</evidence>
<dbReference type="PANTHER" id="PTHR42982:SF1">
    <property type="entry name" value="SEC-INDEPENDENT PROTEIN TRANSLOCASE PROTEIN TATA"/>
    <property type="match status" value="1"/>
</dbReference>
<dbReference type="NCBIfam" id="TIGR01411">
    <property type="entry name" value="tatAE"/>
    <property type="match status" value="1"/>
</dbReference>
<proteinExistence type="inferred from homology"/>
<evidence type="ECO:0000256" key="6">
    <source>
        <dbReference type="ARBA" id="ARBA00022989"/>
    </source>
</evidence>
<keyword evidence="5 9" id="KW-0653">Protein transport</keyword>
<evidence type="ECO:0000313" key="11">
    <source>
        <dbReference type="Proteomes" id="UP000054742"/>
    </source>
</evidence>
<reference evidence="10 11" key="1">
    <citation type="submission" date="2015-11" db="EMBL/GenBank/DDBJ databases">
        <title>Genomic analysis of 38 Legionella species identifies large and diverse effector repertoires.</title>
        <authorList>
            <person name="Burstein D."/>
            <person name="Amaro F."/>
            <person name="Zusman T."/>
            <person name="Lifshitz Z."/>
            <person name="Cohen O."/>
            <person name="Gilbert J.A."/>
            <person name="Pupko T."/>
            <person name="Shuman H.A."/>
            <person name="Segal G."/>
        </authorList>
    </citation>
    <scope>NUCLEOTIDE SEQUENCE [LARGE SCALE GENOMIC DNA]</scope>
    <source>
        <strain evidence="10 11">ATCC 43878</strain>
    </source>
</reference>
<keyword evidence="6 9" id="KW-1133">Transmembrane helix</keyword>
<dbReference type="PATRIC" id="fig|29422.6.peg.144"/>
<dbReference type="PANTHER" id="PTHR42982">
    <property type="entry name" value="SEC-INDEPENDENT PROTEIN TRANSLOCASE PROTEIN TATA"/>
    <property type="match status" value="1"/>
</dbReference>
<sequence>MGLSGISPLSLLLIFLIIIALFGTNKLKNIGSDLGTAIKNFRRAMNEDDDKKS</sequence>
<protein>
    <recommendedName>
        <fullName evidence="9">Sec-independent protein translocase protein TatA</fullName>
    </recommendedName>
</protein>
<dbReference type="InterPro" id="IPR003369">
    <property type="entry name" value="TatA/B/E"/>
</dbReference>
<evidence type="ECO:0000256" key="7">
    <source>
        <dbReference type="ARBA" id="ARBA00023010"/>
    </source>
</evidence>
<dbReference type="RefSeq" id="WP_058440259.1">
    <property type="nucleotide sequence ID" value="NZ_CAAAHU010000001.1"/>
</dbReference>
<dbReference type="HAMAP" id="MF_00236">
    <property type="entry name" value="TatA_E"/>
    <property type="match status" value="1"/>
</dbReference>
<comment type="similarity">
    <text evidence="9">Belongs to the TatA/E family.</text>
</comment>
<dbReference type="GO" id="GO:0033281">
    <property type="term" value="C:TAT protein transport complex"/>
    <property type="evidence" value="ECO:0007669"/>
    <property type="project" value="UniProtKB-UniRule"/>
</dbReference>
<keyword evidence="2 9" id="KW-0813">Transport</keyword>
<keyword evidence="8 9" id="KW-0472">Membrane</keyword>
<keyword evidence="3 9" id="KW-1003">Cell membrane</keyword>
<evidence type="ECO:0000256" key="8">
    <source>
        <dbReference type="ARBA" id="ARBA00023136"/>
    </source>
</evidence>
<keyword evidence="4 9" id="KW-0812">Transmembrane</keyword>
<name>A0A0W0SU95_9GAMM</name>